<feature type="region of interest" description="Disordered" evidence="1">
    <location>
        <begin position="212"/>
        <end position="240"/>
    </location>
</feature>
<evidence type="ECO:0000256" key="2">
    <source>
        <dbReference type="SAM" id="SignalP"/>
    </source>
</evidence>
<evidence type="ECO:0000313" key="4">
    <source>
        <dbReference type="Proteomes" id="UP000507470"/>
    </source>
</evidence>
<organism evidence="3 4">
    <name type="scientific">Mytilus coruscus</name>
    <name type="common">Sea mussel</name>
    <dbReference type="NCBI Taxonomy" id="42192"/>
    <lineage>
        <taxon>Eukaryota</taxon>
        <taxon>Metazoa</taxon>
        <taxon>Spiralia</taxon>
        <taxon>Lophotrochozoa</taxon>
        <taxon>Mollusca</taxon>
        <taxon>Bivalvia</taxon>
        <taxon>Autobranchia</taxon>
        <taxon>Pteriomorphia</taxon>
        <taxon>Mytilida</taxon>
        <taxon>Mytiloidea</taxon>
        <taxon>Mytilidae</taxon>
        <taxon>Mytilinae</taxon>
        <taxon>Mytilus</taxon>
    </lineage>
</organism>
<evidence type="ECO:0000313" key="3">
    <source>
        <dbReference type="EMBL" id="CAC5385303.1"/>
    </source>
</evidence>
<dbReference type="EMBL" id="CACVKT020003693">
    <property type="protein sequence ID" value="CAC5385303.1"/>
    <property type="molecule type" value="Genomic_DNA"/>
</dbReference>
<accession>A0A6J8BNC4</accession>
<evidence type="ECO:0008006" key="5">
    <source>
        <dbReference type="Google" id="ProtNLM"/>
    </source>
</evidence>
<feature type="chain" id="PRO_5026878801" description="VWFC domain-containing protein" evidence="2">
    <location>
        <begin position="19"/>
        <end position="265"/>
    </location>
</feature>
<proteinExistence type="predicted"/>
<feature type="signal peptide" evidence="2">
    <location>
        <begin position="1"/>
        <end position="18"/>
    </location>
</feature>
<evidence type="ECO:0000256" key="1">
    <source>
        <dbReference type="SAM" id="MobiDB-lite"/>
    </source>
</evidence>
<dbReference type="AlphaFoldDB" id="A0A6J8BNC4"/>
<dbReference type="Proteomes" id="UP000507470">
    <property type="component" value="Unassembled WGS sequence"/>
</dbReference>
<reference evidence="3 4" key="1">
    <citation type="submission" date="2020-06" db="EMBL/GenBank/DDBJ databases">
        <authorList>
            <person name="Li R."/>
            <person name="Bekaert M."/>
        </authorList>
    </citation>
    <scope>NUCLEOTIDE SEQUENCE [LARGE SCALE GENOMIC DNA]</scope>
    <source>
        <strain evidence="4">wild</strain>
    </source>
</reference>
<name>A0A6J8BNC4_MYTCO</name>
<sequence>MLGYIFVLVIELLTVCSGRIWSGRPLYVIERFSLPEISKSAQFPLKGSGVGVPFKITPLESLLNTKPSNSAALLAESEAPKLGVTEPLPKLVKAIPTEHKVKIKSLHKPCHKTGCLKGSQCVYDRMWMCPTYIPDLNCYCRPGCAVGNTFIPMGKALTIDDCGNRCACQDQSGEAVCTKLECVKTSEKREAKMDSLLKYLKKLVKINLKNEEKSTTPKPLKTSASGNAQQRKSTSNIINMSRKVDFNTETRFPYSPRRPFYVRTL</sequence>
<dbReference type="OrthoDB" id="6133641at2759"/>
<protein>
    <recommendedName>
        <fullName evidence="5">VWFC domain-containing protein</fullName>
    </recommendedName>
</protein>
<keyword evidence="4" id="KW-1185">Reference proteome</keyword>
<feature type="compositionally biased region" description="Polar residues" evidence="1">
    <location>
        <begin position="222"/>
        <end position="239"/>
    </location>
</feature>
<gene>
    <name evidence="3" type="ORF">MCOR_20862</name>
</gene>
<keyword evidence="2" id="KW-0732">Signal</keyword>